<sequence>MNLYMNDIICILKLITRRGDFNLENIKSIFYFLLAGVFEIGGGYFIWLWLREGKSLIYGIIGALALILYGIIPTLQPENSNFGRVYATYGGIFIVLSILWGWKVDNIIPDKFDLIGGFIALIGVLIIMYAPRG</sequence>
<comment type="subcellular location">
    <subcellularLocation>
        <location evidence="5">Cell membrane</location>
        <topology evidence="5">Multi-pass membrane protein</topology>
    </subcellularLocation>
</comment>
<protein>
    <submittedName>
        <fullName evidence="6">Uncharacterized protein</fullName>
    </submittedName>
</protein>
<comment type="caution">
    <text evidence="6">The sequence shown here is derived from an EMBL/GenBank/DDBJ whole genome shotgun (WGS) entry which is preliminary data.</text>
</comment>
<feature type="transmembrane region" description="Helical" evidence="5">
    <location>
        <begin position="29"/>
        <end position="49"/>
    </location>
</feature>
<accession>A0A133MV92</accession>
<name>A0A133MV92_CLOPF</name>
<organism evidence="6 7">
    <name type="scientific">Clostridium perfringens</name>
    <dbReference type="NCBI Taxonomy" id="1502"/>
    <lineage>
        <taxon>Bacteria</taxon>
        <taxon>Bacillati</taxon>
        <taxon>Bacillota</taxon>
        <taxon>Clostridia</taxon>
        <taxon>Eubacteriales</taxon>
        <taxon>Clostridiaceae</taxon>
        <taxon>Clostridium</taxon>
    </lineage>
</organism>
<reference evidence="6 7" key="1">
    <citation type="submission" date="2016-01" db="EMBL/GenBank/DDBJ databases">
        <authorList>
            <person name="Oliw E.H."/>
        </authorList>
    </citation>
    <scope>NUCLEOTIDE SEQUENCE [LARGE SCALE GENOMIC DNA]</scope>
    <source>
        <strain evidence="6 7">MJR7757A</strain>
    </source>
</reference>
<proteinExistence type="inferred from homology"/>
<dbReference type="PATRIC" id="fig|1502.174.peg.2589"/>
<evidence type="ECO:0000256" key="4">
    <source>
        <dbReference type="ARBA" id="ARBA00023136"/>
    </source>
</evidence>
<keyword evidence="1 5" id="KW-1003">Cell membrane</keyword>
<evidence type="ECO:0000256" key="3">
    <source>
        <dbReference type="ARBA" id="ARBA00022989"/>
    </source>
</evidence>
<dbReference type="EMBL" id="LRPU01000152">
    <property type="protein sequence ID" value="KXA07923.1"/>
    <property type="molecule type" value="Genomic_DNA"/>
</dbReference>
<dbReference type="SUPFAM" id="SSF103481">
    <property type="entry name" value="Multidrug resistance efflux transporter EmrE"/>
    <property type="match status" value="1"/>
</dbReference>
<dbReference type="HAMAP" id="MF_00010">
    <property type="entry name" value="UPF0060"/>
    <property type="match status" value="1"/>
</dbReference>
<dbReference type="InterPro" id="IPR037185">
    <property type="entry name" value="EmrE-like"/>
</dbReference>
<dbReference type="AlphaFoldDB" id="A0A133MV92"/>
<evidence type="ECO:0000313" key="6">
    <source>
        <dbReference type="EMBL" id="KXA07923.1"/>
    </source>
</evidence>
<feature type="transmembrane region" description="Helical" evidence="5">
    <location>
        <begin position="56"/>
        <end position="72"/>
    </location>
</feature>
<dbReference type="Proteomes" id="UP000070646">
    <property type="component" value="Unassembled WGS sequence"/>
</dbReference>
<gene>
    <name evidence="6" type="ORF">HMPREF3222_02571</name>
</gene>
<keyword evidence="2 5" id="KW-0812">Transmembrane</keyword>
<keyword evidence="4 5" id="KW-0472">Membrane</keyword>
<dbReference type="GO" id="GO:0005886">
    <property type="term" value="C:plasma membrane"/>
    <property type="evidence" value="ECO:0007669"/>
    <property type="project" value="UniProtKB-SubCell"/>
</dbReference>
<feature type="transmembrane region" description="Helical" evidence="5">
    <location>
        <begin position="84"/>
        <end position="102"/>
    </location>
</feature>
<evidence type="ECO:0000256" key="1">
    <source>
        <dbReference type="ARBA" id="ARBA00022475"/>
    </source>
</evidence>
<evidence type="ECO:0000313" key="7">
    <source>
        <dbReference type="Proteomes" id="UP000070646"/>
    </source>
</evidence>
<evidence type="ECO:0000256" key="2">
    <source>
        <dbReference type="ARBA" id="ARBA00022692"/>
    </source>
</evidence>
<comment type="similarity">
    <text evidence="5">Belongs to the UPF0060 family.</text>
</comment>
<dbReference type="PANTHER" id="PTHR36116">
    <property type="entry name" value="UPF0060 MEMBRANE PROTEIN YNFA"/>
    <property type="match status" value="1"/>
</dbReference>
<feature type="transmembrane region" description="Helical" evidence="5">
    <location>
        <begin position="114"/>
        <end position="131"/>
    </location>
</feature>
<dbReference type="Pfam" id="PF02694">
    <property type="entry name" value="UPF0060"/>
    <property type="match status" value="1"/>
</dbReference>
<dbReference type="PANTHER" id="PTHR36116:SF1">
    <property type="entry name" value="UPF0060 MEMBRANE PROTEIN YNFA"/>
    <property type="match status" value="1"/>
</dbReference>
<evidence type="ECO:0000256" key="5">
    <source>
        <dbReference type="HAMAP-Rule" id="MF_00010"/>
    </source>
</evidence>
<dbReference type="NCBIfam" id="NF002586">
    <property type="entry name" value="PRK02237.1"/>
    <property type="match status" value="1"/>
</dbReference>
<keyword evidence="3 5" id="KW-1133">Transmembrane helix</keyword>
<dbReference type="InterPro" id="IPR003844">
    <property type="entry name" value="UPF0060"/>
</dbReference>